<dbReference type="Pfam" id="PF14099">
    <property type="entry name" value="Polysacc_lyase"/>
    <property type="match status" value="1"/>
</dbReference>
<keyword evidence="2" id="KW-1185">Reference proteome</keyword>
<dbReference type="AlphaFoldDB" id="A0A7M5XLY8"/>
<dbReference type="Gene3D" id="2.60.120.200">
    <property type="match status" value="1"/>
</dbReference>
<dbReference type="EnsemblMetazoa" id="CLYHEMT025763.1">
    <property type="protein sequence ID" value="CLYHEMP025763.1"/>
    <property type="gene ID" value="CLYHEMG025763"/>
</dbReference>
<accession>A0A7M5XLY8</accession>
<organism evidence="1 2">
    <name type="scientific">Clytia hemisphaerica</name>
    <dbReference type="NCBI Taxonomy" id="252671"/>
    <lineage>
        <taxon>Eukaryota</taxon>
        <taxon>Metazoa</taxon>
        <taxon>Cnidaria</taxon>
        <taxon>Hydrozoa</taxon>
        <taxon>Hydroidolina</taxon>
        <taxon>Leptothecata</taxon>
        <taxon>Obeliida</taxon>
        <taxon>Clytiidae</taxon>
        <taxon>Clytia</taxon>
    </lineage>
</organism>
<reference evidence="1" key="1">
    <citation type="submission" date="2021-01" db="UniProtKB">
        <authorList>
            <consortium name="EnsemblMetazoa"/>
        </authorList>
    </citation>
    <scope>IDENTIFICATION</scope>
</reference>
<protein>
    <submittedName>
        <fullName evidence="1">Uncharacterized protein</fullName>
    </submittedName>
</protein>
<dbReference type="InterPro" id="IPR025975">
    <property type="entry name" value="Polysacc_lyase"/>
</dbReference>
<name>A0A7M5XLY8_9CNID</name>
<dbReference type="Proteomes" id="UP000594262">
    <property type="component" value="Unplaced"/>
</dbReference>
<evidence type="ECO:0000313" key="1">
    <source>
        <dbReference type="EnsemblMetazoa" id="CLYHEMP025763.1"/>
    </source>
</evidence>
<sequence length="225" mass="25872">TLQGTKADYGAWVLIPNDTKTTKARSVIFQWHGRPNGLVYQDSKGVVDELDDALPLIKNSKTLQKAIKAYDDVIKSGGKFNQGGYPPLAVKIDQNYLVIVARYDDRRYNVKSVRCSIPFSKYPVNITKKCLDTKKEKMYATTIHREPLEDWIERWNHLKLIVDWQPLGINSTVTIFKNHEKVKSWKGLLGRNDRNGCYMKYGVYASKKYEDFKLIVADAYSDVDN</sequence>
<evidence type="ECO:0000313" key="2">
    <source>
        <dbReference type="Proteomes" id="UP000594262"/>
    </source>
</evidence>
<proteinExistence type="predicted"/>